<proteinExistence type="predicted"/>
<organism evidence="2 3">
    <name type="scientific">Oryzomicrobium terrae</name>
    <dbReference type="NCBI Taxonomy" id="1735038"/>
    <lineage>
        <taxon>Bacteria</taxon>
        <taxon>Pseudomonadati</taxon>
        <taxon>Pseudomonadota</taxon>
        <taxon>Betaproteobacteria</taxon>
        <taxon>Rhodocyclales</taxon>
        <taxon>Rhodocyclaceae</taxon>
        <taxon>Oryzomicrobium</taxon>
    </lineage>
</organism>
<feature type="domain" description="Thioredoxin" evidence="1">
    <location>
        <begin position="25"/>
        <end position="87"/>
    </location>
</feature>
<name>A0A5C1E6G2_9RHOO</name>
<dbReference type="RefSeq" id="WP_149424911.1">
    <property type="nucleotide sequence ID" value="NZ_CP022579.1"/>
</dbReference>
<dbReference type="InterPro" id="IPR013766">
    <property type="entry name" value="Thioredoxin_domain"/>
</dbReference>
<protein>
    <submittedName>
        <fullName evidence="2">Thioredoxin-like protein</fullName>
    </submittedName>
</protein>
<gene>
    <name evidence="2" type="ORF">OTERR_07480</name>
</gene>
<dbReference type="AlphaFoldDB" id="A0A5C1E6G2"/>
<dbReference type="Pfam" id="PF00085">
    <property type="entry name" value="Thioredoxin"/>
    <property type="match status" value="1"/>
</dbReference>
<accession>A0A5C1E6G2</accession>
<dbReference type="EMBL" id="CP022579">
    <property type="protein sequence ID" value="QEL64224.1"/>
    <property type="molecule type" value="Genomic_DNA"/>
</dbReference>
<sequence length="142" mass="14761">MPASPLIRFEDLPASTGVGGGGAGEVVLVLCAAWCGTCRGFETIAKTVAERSSCGAWAWIDIEDAADALPSLDVETFPSLAVVRGGELRFYGPILPDATVLDRTVRAALEGGGAPVLPDGHAVEEGEELVGLARRVEAWRQG</sequence>
<evidence type="ECO:0000313" key="3">
    <source>
        <dbReference type="Proteomes" id="UP000323671"/>
    </source>
</evidence>
<dbReference type="Proteomes" id="UP000323671">
    <property type="component" value="Chromosome"/>
</dbReference>
<dbReference type="CDD" id="cd02947">
    <property type="entry name" value="TRX_family"/>
    <property type="match status" value="1"/>
</dbReference>
<dbReference type="Gene3D" id="3.40.30.10">
    <property type="entry name" value="Glutaredoxin"/>
    <property type="match status" value="1"/>
</dbReference>
<evidence type="ECO:0000259" key="1">
    <source>
        <dbReference type="Pfam" id="PF00085"/>
    </source>
</evidence>
<dbReference type="KEGG" id="otr:OTERR_07480"/>
<dbReference type="InterPro" id="IPR036249">
    <property type="entry name" value="Thioredoxin-like_sf"/>
</dbReference>
<dbReference type="SUPFAM" id="SSF52833">
    <property type="entry name" value="Thioredoxin-like"/>
    <property type="match status" value="1"/>
</dbReference>
<keyword evidence="3" id="KW-1185">Reference proteome</keyword>
<evidence type="ECO:0000313" key="2">
    <source>
        <dbReference type="EMBL" id="QEL64224.1"/>
    </source>
</evidence>
<reference evidence="2 3" key="1">
    <citation type="submission" date="2017-07" db="EMBL/GenBank/DDBJ databases">
        <title>Complete genome sequence of Oryzomicrobium terrae TPP412.</title>
        <authorList>
            <person name="Chiu L.-W."/>
            <person name="Lo K.-J."/>
            <person name="Tsai Y.-M."/>
            <person name="Lin S.-S."/>
            <person name="Kuo C.-H."/>
            <person name="Liu C.-T."/>
        </authorList>
    </citation>
    <scope>NUCLEOTIDE SEQUENCE [LARGE SCALE GENOMIC DNA]</scope>
    <source>
        <strain evidence="2 3">TPP412</strain>
    </source>
</reference>